<evidence type="ECO:0000256" key="2">
    <source>
        <dbReference type="ARBA" id="ARBA00005830"/>
    </source>
</evidence>
<name>A0AAD5KPS5_9FUNG</name>
<keyword evidence="4" id="KW-1185">Reference proteome</keyword>
<reference evidence="3" key="2">
    <citation type="submission" date="2023-02" db="EMBL/GenBank/DDBJ databases">
        <authorList>
            <consortium name="DOE Joint Genome Institute"/>
            <person name="Mondo S.J."/>
            <person name="Chang Y."/>
            <person name="Wang Y."/>
            <person name="Ahrendt S."/>
            <person name="Andreopoulos W."/>
            <person name="Barry K."/>
            <person name="Beard J."/>
            <person name="Benny G.L."/>
            <person name="Blankenship S."/>
            <person name="Bonito G."/>
            <person name="Cuomo C."/>
            <person name="Desiro A."/>
            <person name="Gervers K.A."/>
            <person name="Hundley H."/>
            <person name="Kuo A."/>
            <person name="LaButti K."/>
            <person name="Lang B.F."/>
            <person name="Lipzen A."/>
            <person name="O'Donnell K."/>
            <person name="Pangilinan J."/>
            <person name="Reynolds N."/>
            <person name="Sandor L."/>
            <person name="Smith M.W."/>
            <person name="Tsang A."/>
            <person name="Grigoriev I.V."/>
            <person name="Stajich J.E."/>
            <person name="Spatafora J.W."/>
        </authorList>
    </citation>
    <scope>NUCLEOTIDE SEQUENCE</scope>
    <source>
        <strain evidence="3">RSA 2281</strain>
    </source>
</reference>
<proteinExistence type="inferred from homology"/>
<accession>A0AAD5KPS5</accession>
<dbReference type="EMBL" id="JAIXMP010000001">
    <property type="protein sequence ID" value="KAI9278319.1"/>
    <property type="molecule type" value="Genomic_DNA"/>
</dbReference>
<dbReference type="Proteomes" id="UP001209540">
    <property type="component" value="Unassembled WGS sequence"/>
</dbReference>
<dbReference type="GO" id="GO:0046872">
    <property type="term" value="F:metal ion binding"/>
    <property type="evidence" value="ECO:0007669"/>
    <property type="project" value="UniProtKB-ARBA"/>
</dbReference>
<dbReference type="PANTHER" id="PTHR20883">
    <property type="entry name" value="PHYTANOYL-COA DIOXYGENASE DOMAIN CONTAINING 1"/>
    <property type="match status" value="1"/>
</dbReference>
<evidence type="ECO:0000313" key="3">
    <source>
        <dbReference type="EMBL" id="KAI9278319.1"/>
    </source>
</evidence>
<dbReference type="Gene3D" id="2.60.120.620">
    <property type="entry name" value="q2cbj1_9rhob like domain"/>
    <property type="match status" value="1"/>
</dbReference>
<comment type="caution">
    <text evidence="3">The sequence shown here is derived from an EMBL/GenBank/DDBJ whole genome shotgun (WGS) entry which is preliminary data.</text>
</comment>
<dbReference type="SUPFAM" id="SSF51197">
    <property type="entry name" value="Clavaminate synthase-like"/>
    <property type="match status" value="1"/>
</dbReference>
<comment type="cofactor">
    <cofactor evidence="1">
        <name>Fe cation</name>
        <dbReference type="ChEBI" id="CHEBI:24875"/>
    </cofactor>
</comment>
<evidence type="ECO:0000313" key="4">
    <source>
        <dbReference type="Proteomes" id="UP001209540"/>
    </source>
</evidence>
<dbReference type="InterPro" id="IPR008775">
    <property type="entry name" value="Phytyl_CoA_dOase-like"/>
</dbReference>
<organism evidence="3 4">
    <name type="scientific">Phascolomyces articulosus</name>
    <dbReference type="NCBI Taxonomy" id="60185"/>
    <lineage>
        <taxon>Eukaryota</taxon>
        <taxon>Fungi</taxon>
        <taxon>Fungi incertae sedis</taxon>
        <taxon>Mucoromycota</taxon>
        <taxon>Mucoromycotina</taxon>
        <taxon>Mucoromycetes</taxon>
        <taxon>Mucorales</taxon>
        <taxon>Lichtheimiaceae</taxon>
        <taxon>Phascolomyces</taxon>
    </lineage>
</organism>
<dbReference type="PANTHER" id="PTHR20883:SF48">
    <property type="entry name" value="ECTOINE DIOXYGENASE"/>
    <property type="match status" value="1"/>
</dbReference>
<dbReference type="GO" id="GO:0016491">
    <property type="term" value="F:oxidoreductase activity"/>
    <property type="evidence" value="ECO:0007669"/>
    <property type="project" value="UniProtKB-ARBA"/>
</dbReference>
<evidence type="ECO:0000256" key="1">
    <source>
        <dbReference type="ARBA" id="ARBA00001962"/>
    </source>
</evidence>
<sequence length="281" mass="32031">MVASPTSAVQNLQPYELSAEQLQSYKDDGFLVIEDFFSTEEHQALTSYCHEFQNWGKEKGKWMQYYETNTSSGENQLCRTENFTPYHAAMAGYVKSQRLLNVLEKLHGEEYVLFKEKVNYKLPGGGGFPPHQDAPAFVQFGQSSHMTVMFTVDPTTAENGCLEVVPGSHKNQFEKGILPQEKHNGSIAVDWCDKQEWKPVHCRPGSVLIFGAYLAHRSGNNNTNNSRIAVYLTYNAKREGDMRDHYYAEKRRLFPPSYEREEGKDYSEGAVIYNLATPIRS</sequence>
<gene>
    <name evidence="3" type="ORF">BDA99DRAFT_473440</name>
</gene>
<reference evidence="3" key="1">
    <citation type="journal article" date="2022" name="IScience">
        <title>Evolution of zygomycete secretomes and the origins of terrestrial fungal ecologies.</title>
        <authorList>
            <person name="Chang Y."/>
            <person name="Wang Y."/>
            <person name="Mondo S."/>
            <person name="Ahrendt S."/>
            <person name="Andreopoulos W."/>
            <person name="Barry K."/>
            <person name="Beard J."/>
            <person name="Benny G.L."/>
            <person name="Blankenship S."/>
            <person name="Bonito G."/>
            <person name="Cuomo C."/>
            <person name="Desiro A."/>
            <person name="Gervers K.A."/>
            <person name="Hundley H."/>
            <person name="Kuo A."/>
            <person name="LaButti K."/>
            <person name="Lang B.F."/>
            <person name="Lipzen A."/>
            <person name="O'Donnell K."/>
            <person name="Pangilinan J."/>
            <person name="Reynolds N."/>
            <person name="Sandor L."/>
            <person name="Smith M.E."/>
            <person name="Tsang A."/>
            <person name="Grigoriev I.V."/>
            <person name="Stajich J.E."/>
            <person name="Spatafora J.W."/>
        </authorList>
    </citation>
    <scope>NUCLEOTIDE SEQUENCE</scope>
    <source>
        <strain evidence="3">RSA 2281</strain>
    </source>
</reference>
<protein>
    <recommendedName>
        <fullName evidence="5">Phytanoyl-CoA dioxygenase</fullName>
    </recommendedName>
</protein>
<evidence type="ECO:0008006" key="5">
    <source>
        <dbReference type="Google" id="ProtNLM"/>
    </source>
</evidence>
<dbReference type="AlphaFoldDB" id="A0AAD5KPS5"/>
<dbReference type="Pfam" id="PF05721">
    <property type="entry name" value="PhyH"/>
    <property type="match status" value="1"/>
</dbReference>
<comment type="similarity">
    <text evidence="2">Belongs to the PhyH family.</text>
</comment>